<feature type="region of interest" description="Disordered" evidence="1">
    <location>
        <begin position="53"/>
        <end position="72"/>
    </location>
</feature>
<comment type="caution">
    <text evidence="2">The sequence shown here is derived from an EMBL/GenBank/DDBJ whole genome shotgun (WGS) entry which is preliminary data.</text>
</comment>
<accession>A0AAD6ZBV5</accession>
<gene>
    <name evidence="2" type="ORF">DFH08DRAFT_894357</name>
</gene>
<proteinExistence type="predicted"/>
<evidence type="ECO:0000256" key="1">
    <source>
        <dbReference type="SAM" id="MobiDB-lite"/>
    </source>
</evidence>
<reference evidence="2" key="1">
    <citation type="submission" date="2023-03" db="EMBL/GenBank/DDBJ databases">
        <title>Massive genome expansion in bonnet fungi (Mycena s.s.) driven by repeated elements and novel gene families across ecological guilds.</title>
        <authorList>
            <consortium name="Lawrence Berkeley National Laboratory"/>
            <person name="Harder C.B."/>
            <person name="Miyauchi S."/>
            <person name="Viragh M."/>
            <person name="Kuo A."/>
            <person name="Thoen E."/>
            <person name="Andreopoulos B."/>
            <person name="Lu D."/>
            <person name="Skrede I."/>
            <person name="Drula E."/>
            <person name="Henrissat B."/>
            <person name="Morin E."/>
            <person name="Kohler A."/>
            <person name="Barry K."/>
            <person name="LaButti K."/>
            <person name="Morin E."/>
            <person name="Salamov A."/>
            <person name="Lipzen A."/>
            <person name="Mereny Z."/>
            <person name="Hegedus B."/>
            <person name="Baldrian P."/>
            <person name="Stursova M."/>
            <person name="Weitz H."/>
            <person name="Taylor A."/>
            <person name="Grigoriev I.V."/>
            <person name="Nagy L.G."/>
            <person name="Martin F."/>
            <person name="Kauserud H."/>
        </authorList>
    </citation>
    <scope>NUCLEOTIDE SEQUENCE</scope>
    <source>
        <strain evidence="2">CBHHK002</strain>
    </source>
</reference>
<feature type="compositionally biased region" description="Low complexity" evidence="1">
    <location>
        <begin position="53"/>
        <end position="70"/>
    </location>
</feature>
<evidence type="ECO:0000313" key="2">
    <source>
        <dbReference type="EMBL" id="KAJ7314984.1"/>
    </source>
</evidence>
<dbReference type="Proteomes" id="UP001218218">
    <property type="component" value="Unassembled WGS sequence"/>
</dbReference>
<name>A0AAD6ZBV5_9AGAR</name>
<protein>
    <submittedName>
        <fullName evidence="2">Uncharacterized protein</fullName>
    </submittedName>
</protein>
<evidence type="ECO:0000313" key="3">
    <source>
        <dbReference type="Proteomes" id="UP001218218"/>
    </source>
</evidence>
<dbReference type="EMBL" id="JARIHO010000064">
    <property type="protein sequence ID" value="KAJ7314984.1"/>
    <property type="molecule type" value="Genomic_DNA"/>
</dbReference>
<sequence length="225" mass="24167">MQRLWYMWTAILPLVSFPPRRLQASSALNSTRSLMSPSMPITINVAAANASQSVASSPSSPSASTSSSSSGRYIPVHKRTASASPPTPQRTLPIYTPTELLQLAASPLVKHAAASVRAALHHSGSDDNNAEEEDVFAAIALSRRQQRAREYTQKPRNTVVVMPAPAAPTTRRRPVGRAVERTPASRASRFSNKFMDAASWRGQGAPRHSMGMGVGMEVRPVALAV</sequence>
<dbReference type="AlphaFoldDB" id="A0AAD6ZBV5"/>
<keyword evidence="3" id="KW-1185">Reference proteome</keyword>
<feature type="region of interest" description="Disordered" evidence="1">
    <location>
        <begin position="167"/>
        <end position="187"/>
    </location>
</feature>
<organism evidence="2 3">
    <name type="scientific">Mycena albidolilacea</name>
    <dbReference type="NCBI Taxonomy" id="1033008"/>
    <lineage>
        <taxon>Eukaryota</taxon>
        <taxon>Fungi</taxon>
        <taxon>Dikarya</taxon>
        <taxon>Basidiomycota</taxon>
        <taxon>Agaricomycotina</taxon>
        <taxon>Agaricomycetes</taxon>
        <taxon>Agaricomycetidae</taxon>
        <taxon>Agaricales</taxon>
        <taxon>Marasmiineae</taxon>
        <taxon>Mycenaceae</taxon>
        <taxon>Mycena</taxon>
    </lineage>
</organism>